<protein>
    <submittedName>
        <fullName evidence="2">Uncharacterized protein</fullName>
    </submittedName>
</protein>
<reference evidence="2 3" key="1">
    <citation type="submission" date="2020-08" db="EMBL/GenBank/DDBJ databases">
        <title>Genomic Encyclopedia of Type Strains, Phase IV (KMG-IV): sequencing the most valuable type-strain genomes for metagenomic binning, comparative biology and taxonomic classification.</title>
        <authorList>
            <person name="Goeker M."/>
        </authorList>
    </citation>
    <scope>NUCLEOTIDE SEQUENCE [LARGE SCALE GENOMIC DNA]</scope>
    <source>
        <strain evidence="2 3">DSM 25481</strain>
    </source>
</reference>
<name>A0A7W6D2Q1_9HYPH</name>
<feature type="transmembrane region" description="Helical" evidence="1">
    <location>
        <begin position="88"/>
        <end position="106"/>
    </location>
</feature>
<dbReference type="AlphaFoldDB" id="A0A7W6D2Q1"/>
<keyword evidence="1" id="KW-0812">Transmembrane</keyword>
<feature type="transmembrane region" description="Helical" evidence="1">
    <location>
        <begin position="22"/>
        <end position="43"/>
    </location>
</feature>
<dbReference type="Proteomes" id="UP000528964">
    <property type="component" value="Unassembled WGS sequence"/>
</dbReference>
<evidence type="ECO:0000313" key="2">
    <source>
        <dbReference type="EMBL" id="MBB3973496.1"/>
    </source>
</evidence>
<dbReference type="RefSeq" id="WP_183395361.1">
    <property type="nucleotide sequence ID" value="NZ_JACIDR010000003.1"/>
</dbReference>
<comment type="caution">
    <text evidence="2">The sequence shown here is derived from an EMBL/GenBank/DDBJ whole genome shotgun (WGS) entry which is preliminary data.</text>
</comment>
<evidence type="ECO:0000256" key="1">
    <source>
        <dbReference type="SAM" id="Phobius"/>
    </source>
</evidence>
<feature type="transmembrane region" description="Helical" evidence="1">
    <location>
        <begin position="121"/>
        <end position="142"/>
    </location>
</feature>
<organism evidence="2 3">
    <name type="scientific">Hansschlegelia beijingensis</name>
    <dbReference type="NCBI Taxonomy" id="1133344"/>
    <lineage>
        <taxon>Bacteria</taxon>
        <taxon>Pseudomonadati</taxon>
        <taxon>Pseudomonadota</taxon>
        <taxon>Alphaproteobacteria</taxon>
        <taxon>Hyphomicrobiales</taxon>
        <taxon>Methylopilaceae</taxon>
        <taxon>Hansschlegelia</taxon>
    </lineage>
</organism>
<keyword evidence="3" id="KW-1185">Reference proteome</keyword>
<feature type="transmembrane region" description="Helical" evidence="1">
    <location>
        <begin position="154"/>
        <end position="175"/>
    </location>
</feature>
<sequence length="217" mass="21352">MTAAPAPAEDPAEDPADALRRIAALAALAVALGFGVQVLVVVAKLLAGGYVARPLLPLDVASGVAWSVVVCLATGIGVSVLRAGPAVSGLIAALFAPVAVAAARAANQVMSAAIGVIGKPAAVSLVTLAGLKAVEYGLLGFLLARLARSGETRFARFAGTGLAVGVVFAGAALWIRLHAGAAPVAEIAALAVNEVVFPAGCAAVVYVGRMMARAGRG</sequence>
<accession>A0A7W6D2Q1</accession>
<dbReference type="EMBL" id="JACIDR010000003">
    <property type="protein sequence ID" value="MBB3973496.1"/>
    <property type="molecule type" value="Genomic_DNA"/>
</dbReference>
<feature type="transmembrane region" description="Helical" evidence="1">
    <location>
        <begin position="187"/>
        <end position="207"/>
    </location>
</feature>
<gene>
    <name evidence="2" type="ORF">GGR24_002166</name>
</gene>
<evidence type="ECO:0000313" key="3">
    <source>
        <dbReference type="Proteomes" id="UP000528964"/>
    </source>
</evidence>
<feature type="transmembrane region" description="Helical" evidence="1">
    <location>
        <begin position="63"/>
        <end position="81"/>
    </location>
</feature>
<proteinExistence type="predicted"/>
<keyword evidence="1" id="KW-1133">Transmembrane helix</keyword>
<keyword evidence="1" id="KW-0472">Membrane</keyword>